<dbReference type="EMBL" id="KQ460883">
    <property type="protein sequence ID" value="KPJ11431.1"/>
    <property type="molecule type" value="Genomic_DNA"/>
</dbReference>
<reference evidence="1 2" key="1">
    <citation type="journal article" date="2015" name="Nat. Commun.">
        <title>Outbred genome sequencing and CRISPR/Cas9 gene editing in butterflies.</title>
        <authorList>
            <person name="Li X."/>
            <person name="Fan D."/>
            <person name="Zhang W."/>
            <person name="Liu G."/>
            <person name="Zhang L."/>
            <person name="Zhao L."/>
            <person name="Fang X."/>
            <person name="Chen L."/>
            <person name="Dong Y."/>
            <person name="Chen Y."/>
            <person name="Ding Y."/>
            <person name="Zhao R."/>
            <person name="Feng M."/>
            <person name="Zhu Y."/>
            <person name="Feng Y."/>
            <person name="Jiang X."/>
            <person name="Zhu D."/>
            <person name="Xiang H."/>
            <person name="Feng X."/>
            <person name="Li S."/>
            <person name="Wang J."/>
            <person name="Zhang G."/>
            <person name="Kronforst M.R."/>
            <person name="Wang W."/>
        </authorList>
    </citation>
    <scope>NUCLEOTIDE SEQUENCE [LARGE SCALE GENOMIC DNA]</scope>
    <source>
        <strain evidence="1">Ya'a_city_454_Pm</strain>
        <tissue evidence="1">Whole body</tissue>
    </source>
</reference>
<name>A0A194R6E0_PAPMA</name>
<dbReference type="Proteomes" id="UP000053240">
    <property type="component" value="Unassembled WGS sequence"/>
</dbReference>
<evidence type="ECO:0000313" key="1">
    <source>
        <dbReference type="EMBL" id="KPJ11431.1"/>
    </source>
</evidence>
<evidence type="ECO:0000313" key="2">
    <source>
        <dbReference type="Proteomes" id="UP000053240"/>
    </source>
</evidence>
<accession>A0A194R6E0</accession>
<gene>
    <name evidence="1" type="ORF">RR48_15070</name>
</gene>
<sequence>MGVFRYALRALHSAITVEKFVPLWTASILPQYPREIYDVINRRHILL</sequence>
<proteinExistence type="predicted"/>
<protein>
    <submittedName>
        <fullName evidence="1">Uncharacterized protein</fullName>
    </submittedName>
</protein>
<keyword evidence="2" id="KW-1185">Reference proteome</keyword>
<dbReference type="AlphaFoldDB" id="A0A194R6E0"/>
<dbReference type="InParanoid" id="A0A194R6E0"/>
<organism evidence="1 2">
    <name type="scientific">Papilio machaon</name>
    <name type="common">Old World swallowtail butterfly</name>
    <dbReference type="NCBI Taxonomy" id="76193"/>
    <lineage>
        <taxon>Eukaryota</taxon>
        <taxon>Metazoa</taxon>
        <taxon>Ecdysozoa</taxon>
        <taxon>Arthropoda</taxon>
        <taxon>Hexapoda</taxon>
        <taxon>Insecta</taxon>
        <taxon>Pterygota</taxon>
        <taxon>Neoptera</taxon>
        <taxon>Endopterygota</taxon>
        <taxon>Lepidoptera</taxon>
        <taxon>Glossata</taxon>
        <taxon>Ditrysia</taxon>
        <taxon>Papilionoidea</taxon>
        <taxon>Papilionidae</taxon>
        <taxon>Papilioninae</taxon>
        <taxon>Papilio</taxon>
    </lineage>
</organism>